<keyword evidence="4" id="KW-1185">Reference proteome</keyword>
<dbReference type="PANTHER" id="PTHR10210">
    <property type="entry name" value="RIBOSE-PHOSPHATE DIPHOSPHOKINASE FAMILY MEMBER"/>
    <property type="match status" value="1"/>
</dbReference>
<dbReference type="PANTHER" id="PTHR10210:SF53">
    <property type="entry name" value="GH23275P"/>
    <property type="match status" value="1"/>
</dbReference>
<dbReference type="InterPro" id="IPR000836">
    <property type="entry name" value="PRTase_dom"/>
</dbReference>
<evidence type="ECO:0000259" key="3">
    <source>
        <dbReference type="Pfam" id="PF13793"/>
    </source>
</evidence>
<feature type="domain" description="Ribose-phosphate pyrophosphokinase N-terminal" evidence="3">
    <location>
        <begin position="16"/>
        <end position="122"/>
    </location>
</feature>
<gene>
    <name evidence="5" type="primary">LOC100205781</name>
</gene>
<organism evidence="4 5">
    <name type="scientific">Hydra vulgaris</name>
    <name type="common">Hydra</name>
    <name type="synonym">Hydra attenuata</name>
    <dbReference type="NCBI Taxonomy" id="6087"/>
    <lineage>
        <taxon>Eukaryota</taxon>
        <taxon>Metazoa</taxon>
        <taxon>Cnidaria</taxon>
        <taxon>Hydrozoa</taxon>
        <taxon>Hydroidolina</taxon>
        <taxon>Anthoathecata</taxon>
        <taxon>Aplanulata</taxon>
        <taxon>Hydridae</taxon>
        <taxon>Hydra</taxon>
    </lineage>
</organism>
<dbReference type="CDD" id="cd06223">
    <property type="entry name" value="PRTases_typeI"/>
    <property type="match status" value="1"/>
</dbReference>
<dbReference type="InterPro" id="IPR029057">
    <property type="entry name" value="PRTase-like"/>
</dbReference>
<evidence type="ECO:0000256" key="2">
    <source>
        <dbReference type="ARBA" id="ARBA00022727"/>
    </source>
</evidence>
<dbReference type="GeneID" id="100205781"/>
<name>A0ABM4CEU8_HYDVU</name>
<keyword evidence="2" id="KW-0545">Nucleotide biosynthesis</keyword>
<comment type="similarity">
    <text evidence="1">Belongs to the ribose-phosphate pyrophosphokinase family.</text>
</comment>
<accession>A0ABM4CEU8</accession>
<sequence length="377" mass="41912">MGESNIVFFSLKGTDLPLAKNVAARLNISLGVMDCGFFSNQETKLTISSSVRNKDVYVMQVIQGEPNDCIMELLMMCYALKTACCRRVIAVVPYLPYSKQSKMRNRGAIPAKLFAQLLCRAGMDHMLTLDLHSKEVQGFYDCPVDNLRASPFLIQCIQERIRRYQEAVVVARHPGCAARANAFAERLQLNIAVLHGEHIHEDSDLCDGRQSPPAIRRSRFTSESSAECTVHIGDYENYGSELSTTYLLNLEHGLPTKVKKPLAIVGDVRNKIAIIVEDIVDDATMIVDAALILINGGALSVYVVATHGLFSGNSLKLIMDSKIEEVIVTNTLPLEHILTKCPKIRQVDISSVLSEAVRRIHNCESMSYLFRNIPLED</sequence>
<dbReference type="SUPFAM" id="SSF53271">
    <property type="entry name" value="PRTase-like"/>
    <property type="match status" value="2"/>
</dbReference>
<proteinExistence type="inferred from homology"/>
<dbReference type="RefSeq" id="XP_002165257.3">
    <property type="nucleotide sequence ID" value="XM_002165221.5"/>
</dbReference>
<dbReference type="Gene3D" id="3.40.50.2020">
    <property type="match status" value="2"/>
</dbReference>
<dbReference type="Pfam" id="PF13793">
    <property type="entry name" value="Pribosyltran_N"/>
    <property type="match status" value="1"/>
</dbReference>
<protein>
    <submittedName>
        <fullName evidence="5">Phosphoribosyl pyrophosphate synthase-associated protein 1 isoform X2</fullName>
    </submittedName>
</protein>
<dbReference type="NCBIfam" id="TIGR01251">
    <property type="entry name" value="ribP_PPkin"/>
    <property type="match status" value="1"/>
</dbReference>
<dbReference type="InterPro" id="IPR029099">
    <property type="entry name" value="Pribosyltran_N"/>
</dbReference>
<reference evidence="5" key="1">
    <citation type="submission" date="2025-08" db="UniProtKB">
        <authorList>
            <consortium name="RefSeq"/>
        </authorList>
    </citation>
    <scope>IDENTIFICATION</scope>
</reference>
<dbReference type="InterPro" id="IPR005946">
    <property type="entry name" value="Rib-P_diPkinase"/>
</dbReference>
<dbReference type="Pfam" id="PF14572">
    <property type="entry name" value="Pribosyl_synth"/>
    <property type="match status" value="1"/>
</dbReference>
<dbReference type="RefSeq" id="XP_065660209.1">
    <property type="nucleotide sequence ID" value="XM_065804137.1"/>
</dbReference>
<evidence type="ECO:0000313" key="5">
    <source>
        <dbReference type="RefSeq" id="XP_065660209.1"/>
    </source>
</evidence>
<evidence type="ECO:0000313" key="4">
    <source>
        <dbReference type="Proteomes" id="UP001652625"/>
    </source>
</evidence>
<dbReference type="Proteomes" id="UP001652625">
    <property type="component" value="Chromosome 08"/>
</dbReference>
<dbReference type="SMART" id="SM01400">
    <property type="entry name" value="Pribosyltran_N"/>
    <property type="match status" value="1"/>
</dbReference>
<evidence type="ECO:0000256" key="1">
    <source>
        <dbReference type="ARBA" id="ARBA00006478"/>
    </source>
</evidence>